<dbReference type="EMBL" id="CM000881">
    <property type="protein sequence ID" value="KQK07046.1"/>
    <property type="molecule type" value="Genomic_DNA"/>
</dbReference>
<dbReference type="Gene3D" id="3.40.50.1110">
    <property type="entry name" value="SGNH hydrolase"/>
    <property type="match status" value="1"/>
</dbReference>
<reference evidence="6 7" key="1">
    <citation type="journal article" date="2010" name="Nature">
        <title>Genome sequencing and analysis of the model grass Brachypodium distachyon.</title>
        <authorList>
            <consortium name="International Brachypodium Initiative"/>
        </authorList>
    </citation>
    <scope>NUCLEOTIDE SEQUENCE [LARGE SCALE GENOMIC DNA]</scope>
    <source>
        <strain evidence="6 7">Bd21</strain>
    </source>
</reference>
<evidence type="ECO:0000256" key="1">
    <source>
        <dbReference type="ARBA" id="ARBA00008668"/>
    </source>
</evidence>
<keyword evidence="8" id="KW-1185">Reference proteome</keyword>
<dbReference type="ExpressionAtlas" id="I1HKW9">
    <property type="expression patterns" value="baseline and differential"/>
</dbReference>
<gene>
    <name evidence="7" type="primary">LOC100846203</name>
    <name evidence="6" type="ORF">BRADI_2g32540v3</name>
</gene>
<evidence type="ECO:0000256" key="4">
    <source>
        <dbReference type="ARBA" id="ARBA00023180"/>
    </source>
</evidence>
<dbReference type="OrthoDB" id="1600564at2759"/>
<sequence length="367" mass="40070">MATNTMRAAALLGVVLLLLCAARHGAAQRYEAIYSFGDSISDTGNLCVGGCPSWLTTGQSPYGETFFKRPTGRCSDGRVIIDFLAEHFGLPLLPASKATGGNFKKGANMAIIGATTMDFDFFKSIGLSDSIWNNGPLDTQIQWFRQLLPSACGRDCRRHLSKSLFVVGEFGGNDYNAALFSGRSMADVTGYVPRVVSHIIRGLETMIRLGAMDIVVPGVLPIGCFPIYLTLYGTSNAGDYDGDGCLKSYNSLSYHHNSLLKRSIAKLQRTYPRTRIMYADFYTQVIQMIRAPQNFGLKYGLKVCCGASGQGKYNYNNKARCGMAGASACSDPQNYLIWDGIHLTEAAYRSIANGWLKGPYCSPRILH</sequence>
<keyword evidence="4" id="KW-0325">Glycoprotein</keyword>
<keyword evidence="2 5" id="KW-0732">Signal</keyword>
<dbReference type="PANTHER" id="PTHR22835:SF260">
    <property type="entry name" value="OS05G0209600 PROTEIN"/>
    <property type="match status" value="1"/>
</dbReference>
<protein>
    <recommendedName>
        <fullName evidence="9">Esterase</fullName>
    </recommendedName>
</protein>
<dbReference type="PANTHER" id="PTHR22835">
    <property type="entry name" value="ZINC FINGER FYVE DOMAIN CONTAINING PROTEIN"/>
    <property type="match status" value="1"/>
</dbReference>
<dbReference type="HOGENOM" id="CLU_015101_2_1_1"/>
<dbReference type="Gramene" id="KQK07046">
    <property type="protein sequence ID" value="KQK07046"/>
    <property type="gene ID" value="BRADI_2g32540v3"/>
</dbReference>
<dbReference type="GO" id="GO:0016788">
    <property type="term" value="F:hydrolase activity, acting on ester bonds"/>
    <property type="evidence" value="ECO:0007669"/>
    <property type="project" value="InterPro"/>
</dbReference>
<dbReference type="SUPFAM" id="SSF52266">
    <property type="entry name" value="SGNH hydrolase"/>
    <property type="match status" value="1"/>
</dbReference>
<keyword evidence="3" id="KW-0378">Hydrolase</keyword>
<name>I1HKW9_BRADI</name>
<accession>I1HKW9</accession>
<dbReference type="eggNOG" id="ENOG502RKDV">
    <property type="taxonomic scope" value="Eukaryota"/>
</dbReference>
<evidence type="ECO:0000313" key="6">
    <source>
        <dbReference type="EMBL" id="KQK07046.1"/>
    </source>
</evidence>
<evidence type="ECO:0000313" key="8">
    <source>
        <dbReference type="Proteomes" id="UP000008810"/>
    </source>
</evidence>
<evidence type="ECO:0000256" key="5">
    <source>
        <dbReference type="SAM" id="SignalP"/>
    </source>
</evidence>
<dbReference type="InterPro" id="IPR035669">
    <property type="entry name" value="SGNH_plant_lipase-like"/>
</dbReference>
<dbReference type="FunCoup" id="I1HKW9">
    <property type="interactions" value="65"/>
</dbReference>
<evidence type="ECO:0000313" key="7">
    <source>
        <dbReference type="EnsemblPlants" id="KQK07046"/>
    </source>
</evidence>
<dbReference type="InterPro" id="IPR036514">
    <property type="entry name" value="SGNH_hydro_sf"/>
</dbReference>
<reference evidence="7" key="3">
    <citation type="submission" date="2018-08" db="UniProtKB">
        <authorList>
            <consortium name="EnsemblPlants"/>
        </authorList>
    </citation>
    <scope>IDENTIFICATION</scope>
    <source>
        <strain evidence="7">cv. Bd21</strain>
    </source>
</reference>
<evidence type="ECO:0000256" key="3">
    <source>
        <dbReference type="ARBA" id="ARBA00022801"/>
    </source>
</evidence>
<feature type="chain" id="PRO_5014094658" description="Esterase" evidence="5">
    <location>
        <begin position="28"/>
        <end position="367"/>
    </location>
</feature>
<dbReference type="RefSeq" id="XP_003568743.1">
    <property type="nucleotide sequence ID" value="XM_003568695.4"/>
</dbReference>
<comment type="similarity">
    <text evidence="1">Belongs to the 'GDSL' lipolytic enzyme family.</text>
</comment>
<proteinExistence type="inferred from homology"/>
<evidence type="ECO:0000256" key="2">
    <source>
        <dbReference type="ARBA" id="ARBA00022729"/>
    </source>
</evidence>
<dbReference type="AlphaFoldDB" id="I1HKW9"/>
<organism evidence="6">
    <name type="scientific">Brachypodium distachyon</name>
    <name type="common">Purple false brome</name>
    <name type="synonym">Trachynia distachya</name>
    <dbReference type="NCBI Taxonomy" id="15368"/>
    <lineage>
        <taxon>Eukaryota</taxon>
        <taxon>Viridiplantae</taxon>
        <taxon>Streptophyta</taxon>
        <taxon>Embryophyta</taxon>
        <taxon>Tracheophyta</taxon>
        <taxon>Spermatophyta</taxon>
        <taxon>Magnoliopsida</taxon>
        <taxon>Liliopsida</taxon>
        <taxon>Poales</taxon>
        <taxon>Poaceae</taxon>
        <taxon>BOP clade</taxon>
        <taxon>Pooideae</taxon>
        <taxon>Stipodae</taxon>
        <taxon>Brachypodieae</taxon>
        <taxon>Brachypodium</taxon>
    </lineage>
</organism>
<dbReference type="Proteomes" id="UP000008810">
    <property type="component" value="Chromosome 2"/>
</dbReference>
<dbReference type="EnsemblPlants" id="KQK07046">
    <property type="protein sequence ID" value="KQK07046"/>
    <property type="gene ID" value="BRADI_2g32540v3"/>
</dbReference>
<reference evidence="6" key="2">
    <citation type="submission" date="2017-06" db="EMBL/GenBank/DDBJ databases">
        <title>WGS assembly of Brachypodium distachyon.</title>
        <authorList>
            <consortium name="The International Brachypodium Initiative"/>
            <person name="Lucas S."/>
            <person name="Harmon-Smith M."/>
            <person name="Lail K."/>
            <person name="Tice H."/>
            <person name="Grimwood J."/>
            <person name="Bruce D."/>
            <person name="Barry K."/>
            <person name="Shu S."/>
            <person name="Lindquist E."/>
            <person name="Wang M."/>
            <person name="Pitluck S."/>
            <person name="Vogel J.P."/>
            <person name="Garvin D.F."/>
            <person name="Mockler T.C."/>
            <person name="Schmutz J."/>
            <person name="Rokhsar D."/>
            <person name="Bevan M.W."/>
        </authorList>
    </citation>
    <scope>NUCLEOTIDE SEQUENCE</scope>
    <source>
        <strain evidence="6">Bd21</strain>
    </source>
</reference>
<evidence type="ECO:0008006" key="9">
    <source>
        <dbReference type="Google" id="ProtNLM"/>
    </source>
</evidence>
<dbReference type="OMA" id="HMIRAPQ"/>
<dbReference type="KEGG" id="bdi:100846203"/>
<dbReference type="CDD" id="cd01837">
    <property type="entry name" value="SGNH_plant_lipase_like"/>
    <property type="match status" value="1"/>
</dbReference>
<dbReference type="GeneID" id="100846203"/>
<dbReference type="InterPro" id="IPR001087">
    <property type="entry name" value="GDSL"/>
</dbReference>
<dbReference type="Pfam" id="PF00657">
    <property type="entry name" value="Lipase_GDSL"/>
    <property type="match status" value="1"/>
</dbReference>
<feature type="signal peptide" evidence="5">
    <location>
        <begin position="1"/>
        <end position="27"/>
    </location>
</feature>